<proteinExistence type="predicted"/>
<accession>A0A369L9I2</accession>
<organism evidence="1 2">
    <name type="scientific">Slackia isoflavoniconvertens</name>
    <dbReference type="NCBI Taxonomy" id="572010"/>
    <lineage>
        <taxon>Bacteria</taxon>
        <taxon>Bacillati</taxon>
        <taxon>Actinomycetota</taxon>
        <taxon>Coriobacteriia</taxon>
        <taxon>Eggerthellales</taxon>
        <taxon>Eggerthellaceae</taxon>
        <taxon>Slackia</taxon>
    </lineage>
</organism>
<comment type="caution">
    <text evidence="1">The sequence shown here is derived from an EMBL/GenBank/DDBJ whole genome shotgun (WGS) entry which is preliminary data.</text>
</comment>
<dbReference type="Pfam" id="PF03382">
    <property type="entry name" value="DUF285"/>
    <property type="match status" value="1"/>
</dbReference>
<dbReference type="AlphaFoldDB" id="A0A369L9I2"/>
<dbReference type="NCBIfam" id="TIGR02167">
    <property type="entry name" value="Liste_lipo_26"/>
    <property type="match status" value="3"/>
</dbReference>
<dbReference type="Proteomes" id="UP000253975">
    <property type="component" value="Unassembled WGS sequence"/>
</dbReference>
<protein>
    <recommendedName>
        <fullName evidence="3">BspA family leucine-rich repeat surface protein</fullName>
    </recommendedName>
</protein>
<reference evidence="1 2" key="1">
    <citation type="journal article" date="2018" name="Elife">
        <title>Discovery and characterization of a prevalent human gut bacterial enzyme sufficient for the inactivation of a family of plant toxins.</title>
        <authorList>
            <person name="Koppel N."/>
            <person name="Bisanz J.E."/>
            <person name="Pandelia M.E."/>
            <person name="Turnbaugh P.J."/>
            <person name="Balskus E.P."/>
        </authorList>
    </citation>
    <scope>NUCLEOTIDE SEQUENCE [LARGE SCALE GENOMIC DNA]</scope>
    <source>
        <strain evidence="1 2">OB21 GAM31</strain>
    </source>
</reference>
<gene>
    <name evidence="1" type="ORF">C1881_08785</name>
</gene>
<evidence type="ECO:0000313" key="1">
    <source>
        <dbReference type="EMBL" id="RDB55990.1"/>
    </source>
</evidence>
<dbReference type="EMBL" id="PPTO01000016">
    <property type="protein sequence ID" value="RDB55990.1"/>
    <property type="molecule type" value="Genomic_DNA"/>
</dbReference>
<dbReference type="Gene3D" id="3.80.10.10">
    <property type="entry name" value="Ribonuclease Inhibitor"/>
    <property type="match status" value="1"/>
</dbReference>
<sequence length="137" mass="14923">MPCIVADIIFCNFAGCSALASIECSSWDTSSVTDMSGMFFCCLLLSAANVSSWDVSRVTSCDRMFAGCSKLGDIDVSGWNTSSMKSASEMFARMDSFRSLALKVESFSILSLARARRAGWLRKWGASRLALNRLPCI</sequence>
<dbReference type="InterPro" id="IPR011889">
    <property type="entry name" value="Liste_lipo_26"/>
</dbReference>
<dbReference type="InterPro" id="IPR032675">
    <property type="entry name" value="LRR_dom_sf"/>
</dbReference>
<evidence type="ECO:0008006" key="3">
    <source>
        <dbReference type="Google" id="ProtNLM"/>
    </source>
</evidence>
<name>A0A369L9I2_9ACTN</name>
<dbReference type="InterPro" id="IPR005046">
    <property type="entry name" value="DUF285"/>
</dbReference>
<evidence type="ECO:0000313" key="2">
    <source>
        <dbReference type="Proteomes" id="UP000253975"/>
    </source>
</evidence>